<sequence>MTSVWLENDRFEHRTPLPVGERFDHVIVGAGITGLVTAILLARSGARVAVLEARHIGGGTTGSTTAKVSLLQGSRLSTLAEKHGVDTLRHYVDANRIGMDWLLDFCASASVSVDRESAITYATTDSGAETVRSEHRLAREAGLDAQMTTTSELPFATIAAVELADQAQLDPMPLLHALSAELRSLGGVVVEDARVVGVGWAGLRSTVSVRTNRGEITAGTVVLATGTPILDRGGFFGRLTAQRSYVGTFDVGDRAPSGMYLAADSPTVSLRYVRRPGASDEPERRVLMVGGFGHEVARGGSERSHVQELFAWTRGNYPDAVLENRWSAQDYSSIDELPYVGPLLPGESRIQVATGFAKWGMTNGVAAALAISEQLLGTGETWAATLRTWRPSELRALPTAAKTNAQVGLHMTRGWTRVVLSGESEPGEGEGVVFRRGLRPVGRCTVDGQTSTVSPICTHLYGILDWNDAEKSWDCSLHGSRFTATGRVIEGPATEALGQL</sequence>
<protein>
    <submittedName>
        <fullName evidence="6">FAD-dependent oxidoreductase</fullName>
    </submittedName>
</protein>
<dbReference type="InterPro" id="IPR036188">
    <property type="entry name" value="FAD/NAD-bd_sf"/>
</dbReference>
<proteinExistence type="predicted"/>
<feature type="domain" description="Rieske" evidence="5">
    <location>
        <begin position="418"/>
        <end position="500"/>
    </location>
</feature>
<dbReference type="EMBL" id="BMCS01000001">
    <property type="protein sequence ID" value="GGF16448.1"/>
    <property type="molecule type" value="Genomic_DNA"/>
</dbReference>
<evidence type="ECO:0000256" key="1">
    <source>
        <dbReference type="ARBA" id="ARBA00022714"/>
    </source>
</evidence>
<evidence type="ECO:0000256" key="4">
    <source>
        <dbReference type="ARBA" id="ARBA00023014"/>
    </source>
</evidence>
<keyword evidence="1" id="KW-0001">2Fe-2S</keyword>
<dbReference type="PANTHER" id="PTHR13847:SF274">
    <property type="entry name" value="RIESKE 2FE-2S IRON-SULFUR PROTEIN YHFW-RELATED"/>
    <property type="match status" value="1"/>
</dbReference>
<dbReference type="SUPFAM" id="SSF50022">
    <property type="entry name" value="ISP domain"/>
    <property type="match status" value="1"/>
</dbReference>
<dbReference type="PANTHER" id="PTHR13847">
    <property type="entry name" value="SARCOSINE DEHYDROGENASE-RELATED"/>
    <property type="match status" value="1"/>
</dbReference>
<evidence type="ECO:0000256" key="2">
    <source>
        <dbReference type="ARBA" id="ARBA00022723"/>
    </source>
</evidence>
<evidence type="ECO:0000313" key="7">
    <source>
        <dbReference type="Proteomes" id="UP000632454"/>
    </source>
</evidence>
<dbReference type="SUPFAM" id="SSF51905">
    <property type="entry name" value="FAD/NAD(P)-binding domain"/>
    <property type="match status" value="1"/>
</dbReference>
<gene>
    <name evidence="6" type="ORF">GCM10007298_10600</name>
</gene>
<keyword evidence="7" id="KW-1185">Reference proteome</keyword>
<reference evidence="7" key="1">
    <citation type="journal article" date="2019" name="Int. J. Syst. Evol. Microbiol.">
        <title>The Global Catalogue of Microorganisms (GCM) 10K type strain sequencing project: providing services to taxonomists for standard genome sequencing and annotation.</title>
        <authorList>
            <consortium name="The Broad Institute Genomics Platform"/>
            <consortium name="The Broad Institute Genome Sequencing Center for Infectious Disease"/>
            <person name="Wu L."/>
            <person name="Ma J."/>
        </authorList>
    </citation>
    <scope>NUCLEOTIDE SEQUENCE [LARGE SCALE GENOMIC DNA]</scope>
    <source>
        <strain evidence="7">CCM 7855</strain>
    </source>
</reference>
<evidence type="ECO:0000256" key="3">
    <source>
        <dbReference type="ARBA" id="ARBA00023004"/>
    </source>
</evidence>
<dbReference type="InterPro" id="IPR006076">
    <property type="entry name" value="FAD-dep_OxRdtase"/>
</dbReference>
<keyword evidence="4" id="KW-0411">Iron-sulfur</keyword>
<evidence type="ECO:0000259" key="5">
    <source>
        <dbReference type="PROSITE" id="PS51296"/>
    </source>
</evidence>
<organism evidence="6 7">
    <name type="scientific">Williamsia phyllosphaerae</name>
    <dbReference type="NCBI Taxonomy" id="885042"/>
    <lineage>
        <taxon>Bacteria</taxon>
        <taxon>Bacillati</taxon>
        <taxon>Actinomycetota</taxon>
        <taxon>Actinomycetes</taxon>
        <taxon>Mycobacteriales</taxon>
        <taxon>Nocardiaceae</taxon>
        <taxon>Williamsia</taxon>
    </lineage>
</organism>
<dbReference type="Pfam" id="PF00355">
    <property type="entry name" value="Rieske"/>
    <property type="match status" value="1"/>
</dbReference>
<dbReference type="InterPro" id="IPR036922">
    <property type="entry name" value="Rieske_2Fe-2S_sf"/>
</dbReference>
<comment type="caution">
    <text evidence="6">The sequence shown here is derived from an EMBL/GenBank/DDBJ whole genome shotgun (WGS) entry which is preliminary data.</text>
</comment>
<dbReference type="Proteomes" id="UP000632454">
    <property type="component" value="Unassembled WGS sequence"/>
</dbReference>
<dbReference type="Gene3D" id="3.50.50.60">
    <property type="entry name" value="FAD/NAD(P)-binding domain"/>
    <property type="match status" value="1"/>
</dbReference>
<dbReference type="Gene3D" id="2.102.10.10">
    <property type="entry name" value="Rieske [2Fe-2S] iron-sulphur domain"/>
    <property type="match status" value="1"/>
</dbReference>
<keyword evidence="2" id="KW-0479">Metal-binding</keyword>
<evidence type="ECO:0000313" key="6">
    <source>
        <dbReference type="EMBL" id="GGF16448.1"/>
    </source>
</evidence>
<dbReference type="Pfam" id="PF01266">
    <property type="entry name" value="DAO"/>
    <property type="match status" value="1"/>
</dbReference>
<dbReference type="InterPro" id="IPR017941">
    <property type="entry name" value="Rieske_2Fe-2S"/>
</dbReference>
<dbReference type="RefSeq" id="WP_188487560.1">
    <property type="nucleotide sequence ID" value="NZ_BMCS01000001.1"/>
</dbReference>
<keyword evidence="3" id="KW-0408">Iron</keyword>
<dbReference type="Gene3D" id="3.30.9.10">
    <property type="entry name" value="D-Amino Acid Oxidase, subunit A, domain 2"/>
    <property type="match status" value="1"/>
</dbReference>
<name>A0ABQ1UFW6_9NOCA</name>
<accession>A0ABQ1UFW6</accession>
<dbReference type="PROSITE" id="PS51296">
    <property type="entry name" value="RIESKE"/>
    <property type="match status" value="1"/>
</dbReference>